<dbReference type="AlphaFoldDB" id="A0AA91PZJ9"/>
<evidence type="ECO:0000256" key="1">
    <source>
        <dbReference type="ARBA" id="ARBA00022786"/>
    </source>
</evidence>
<dbReference type="PROSITE" id="PS51140">
    <property type="entry name" value="CUE"/>
    <property type="match status" value="1"/>
</dbReference>
<dbReference type="InterPro" id="IPR036063">
    <property type="entry name" value="Smr_dom_sf"/>
</dbReference>
<name>A0AA91PZJ9_CLALS</name>
<sequence>MTSSQQLETLSDLFPSYPRSELAARLLCSNSLDSVVEELLCEQRPQTSSRKYPEEVVKLAELFPQYSTKKISQVYHQSGQDSQVAFNSLLAGDTSIDVAQICGLTDKEVQPYLSKYNNDPLTAIADIIANHKKTRKAWTSRVQDRKSAVVTGVVLPVDTASLRELQEIILANEELKKLNYDFLVKSLAFFGNVDKTISVAQLFIDHSDTTFLNSLGYVPKECPQVGPKAADVLKKKPVPFQTVSPKPRNAVLCAWKPNTNTLSSKSSTVHTTVSSPPPSSKIDLHGLTVAQAISVTKNAVSDWWSAELAARVEHGLIDKHGTKVSFVEPLCIITGRGLHSSGGPKIRHSVIKMLNQNGYVYEEEVGQLYVMGRRK</sequence>
<evidence type="ECO:0000259" key="2">
    <source>
        <dbReference type="PROSITE" id="PS50828"/>
    </source>
</evidence>
<dbReference type="InterPro" id="IPR002625">
    <property type="entry name" value="Smr_dom"/>
</dbReference>
<feature type="domain" description="CUE" evidence="3">
    <location>
        <begin position="2"/>
        <end position="44"/>
    </location>
</feature>
<organism evidence="4 5">
    <name type="scientific">Clavispora lusitaniae</name>
    <name type="common">Candida lusitaniae</name>
    <dbReference type="NCBI Taxonomy" id="36911"/>
    <lineage>
        <taxon>Eukaryota</taxon>
        <taxon>Fungi</taxon>
        <taxon>Dikarya</taxon>
        <taxon>Ascomycota</taxon>
        <taxon>Saccharomycotina</taxon>
        <taxon>Pichiomycetes</taxon>
        <taxon>Metschnikowiaceae</taxon>
        <taxon>Clavispora</taxon>
    </lineage>
</organism>
<dbReference type="GO" id="GO:0004519">
    <property type="term" value="F:endonuclease activity"/>
    <property type="evidence" value="ECO:0007669"/>
    <property type="project" value="TreeGrafter"/>
</dbReference>
<evidence type="ECO:0000313" key="5">
    <source>
        <dbReference type="Proteomes" id="UP000195602"/>
    </source>
</evidence>
<keyword evidence="1" id="KW-0833">Ubl conjugation pathway</keyword>
<dbReference type="Pfam" id="PF02845">
    <property type="entry name" value="CUE"/>
    <property type="match status" value="1"/>
</dbReference>
<dbReference type="GO" id="GO:0005634">
    <property type="term" value="C:nucleus"/>
    <property type="evidence" value="ECO:0007669"/>
    <property type="project" value="TreeGrafter"/>
</dbReference>
<dbReference type="GO" id="GO:0043130">
    <property type="term" value="F:ubiquitin binding"/>
    <property type="evidence" value="ECO:0007669"/>
    <property type="project" value="InterPro"/>
</dbReference>
<dbReference type="EMBL" id="LYUB02000009">
    <property type="protein sequence ID" value="OVF08291.1"/>
    <property type="molecule type" value="Genomic_DNA"/>
</dbReference>
<accession>A0AA91PZJ9</accession>
<comment type="caution">
    <text evidence="4">The sequence shown here is derived from an EMBL/GenBank/DDBJ whole genome shotgun (WGS) entry which is preliminary data.</text>
</comment>
<dbReference type="SMART" id="SM00546">
    <property type="entry name" value="CUE"/>
    <property type="match status" value="2"/>
</dbReference>
<dbReference type="InterPro" id="IPR003892">
    <property type="entry name" value="CUE"/>
</dbReference>
<dbReference type="PANTHER" id="PTHR46535:SF1">
    <property type="entry name" value="NEDD4-BINDING PROTEIN 2"/>
    <property type="match status" value="1"/>
</dbReference>
<gene>
    <name evidence="4" type="ORF">A9F13_09g02343</name>
</gene>
<dbReference type="PANTHER" id="PTHR46535">
    <property type="entry name" value="NEDD4-BINDING PROTEIN 2"/>
    <property type="match status" value="1"/>
</dbReference>
<dbReference type="SUPFAM" id="SSF160443">
    <property type="entry name" value="SMR domain-like"/>
    <property type="match status" value="1"/>
</dbReference>
<evidence type="ECO:0000313" key="4">
    <source>
        <dbReference type="EMBL" id="OVF08291.1"/>
    </source>
</evidence>
<dbReference type="SMART" id="SM00463">
    <property type="entry name" value="SMR"/>
    <property type="match status" value="1"/>
</dbReference>
<dbReference type="Proteomes" id="UP000195602">
    <property type="component" value="Unassembled WGS sequence"/>
</dbReference>
<protein>
    <submittedName>
        <fullName evidence="4">Ubiquitin-binding protein</fullName>
    </submittedName>
</protein>
<dbReference type="CDD" id="cd14279">
    <property type="entry name" value="CUE"/>
    <property type="match status" value="1"/>
</dbReference>
<feature type="domain" description="Smr" evidence="2">
    <location>
        <begin position="282"/>
        <end position="373"/>
    </location>
</feature>
<proteinExistence type="predicted"/>
<reference evidence="4 5" key="1">
    <citation type="submission" date="2017-04" db="EMBL/GenBank/DDBJ databases">
        <title>Draft genome of the yeast Clavispora lusitaniae type strain CBS 6936.</title>
        <authorList>
            <person name="Durrens P."/>
            <person name="Klopp C."/>
            <person name="Biteau N."/>
            <person name="Fitton-Ouhabi V."/>
            <person name="Dementhon K."/>
            <person name="Accoceberry I."/>
            <person name="Sherman D.J."/>
            <person name="Noel T."/>
        </authorList>
    </citation>
    <scope>NUCLEOTIDE SEQUENCE [LARGE SCALE GENOMIC DNA]</scope>
    <source>
        <strain evidence="4 5">CBS 6936</strain>
    </source>
</reference>
<dbReference type="Gene3D" id="3.30.1370.110">
    <property type="match status" value="1"/>
</dbReference>
<dbReference type="KEGG" id="clus:A9F13_09g02343"/>
<dbReference type="InterPro" id="IPR052772">
    <property type="entry name" value="Endo/PolyKinase_Domain-Protein"/>
</dbReference>
<evidence type="ECO:0000259" key="3">
    <source>
        <dbReference type="PROSITE" id="PS51140"/>
    </source>
</evidence>
<dbReference type="PROSITE" id="PS50828">
    <property type="entry name" value="SMR"/>
    <property type="match status" value="1"/>
</dbReference>